<evidence type="ECO:0000256" key="9">
    <source>
        <dbReference type="RuleBase" id="RU000488"/>
    </source>
</evidence>
<keyword evidence="6" id="KW-1133">Transmembrane helix</keyword>
<comment type="subcellular location">
    <subcellularLocation>
        <location evidence="1">Membrane</location>
        <topology evidence="1">Multi-pass membrane protein</topology>
    </subcellularLocation>
</comment>
<evidence type="ECO:0000256" key="6">
    <source>
        <dbReference type="ARBA" id="ARBA00022989"/>
    </source>
</evidence>
<accession>A0AAV7XIP9</accession>
<dbReference type="Gene3D" id="1.50.40.10">
    <property type="entry name" value="Mitochondrial carrier domain"/>
    <property type="match status" value="1"/>
</dbReference>
<feature type="repeat" description="Solcar" evidence="8">
    <location>
        <begin position="139"/>
        <end position="226"/>
    </location>
</feature>
<evidence type="ECO:0000256" key="3">
    <source>
        <dbReference type="ARBA" id="ARBA00022448"/>
    </source>
</evidence>
<comment type="similarity">
    <text evidence="2 9">Belongs to the mitochondrial carrier (TC 2.A.29) family.</text>
</comment>
<feature type="repeat" description="Solcar" evidence="8">
    <location>
        <begin position="235"/>
        <end position="320"/>
    </location>
</feature>
<evidence type="ECO:0000256" key="7">
    <source>
        <dbReference type="ARBA" id="ARBA00023136"/>
    </source>
</evidence>
<keyword evidence="11" id="KW-1185">Reference proteome</keyword>
<dbReference type="GO" id="GO:0016020">
    <property type="term" value="C:membrane"/>
    <property type="evidence" value="ECO:0007669"/>
    <property type="project" value="UniProtKB-SubCell"/>
</dbReference>
<feature type="repeat" description="Solcar" evidence="8">
    <location>
        <begin position="11"/>
        <end position="120"/>
    </location>
</feature>
<sequence length="329" mass="34935">MAETGASSALVNGMVNIATAATAGCMADFATFPLDTAKVRLQIQGVPASVVQLAGVGGHLSVPVPLGARAAQYEGLLGTMTTIVRQEGVRSLYNGLSAGLQRQCAFVSVRLGLYETTKDFYQGLIDGNKPKRATEVPSMNVASRVMAGLTTGALAVLFAQPTDVVKVRFQAAPPGTRPYPSTLAAYKSIAASEGFFGLWRGLAPNVARNSIVNVSEIVCYDIVKDALLLHGAMQDGIPLHFTSAVVAGFCATVVASPVDVVKTRYMNAKPGEFRSALEVATRMASNEGLAAFYKGFTPSFCRLVSWNIAMWITYEQLKGAVKRMRQVDV</sequence>
<dbReference type="Pfam" id="PF00153">
    <property type="entry name" value="Mito_carr"/>
    <property type="match status" value="3"/>
</dbReference>
<organism evidence="10 11">
    <name type="scientific">Megalurothrips usitatus</name>
    <name type="common">bean blossom thrips</name>
    <dbReference type="NCBI Taxonomy" id="439358"/>
    <lineage>
        <taxon>Eukaryota</taxon>
        <taxon>Metazoa</taxon>
        <taxon>Ecdysozoa</taxon>
        <taxon>Arthropoda</taxon>
        <taxon>Hexapoda</taxon>
        <taxon>Insecta</taxon>
        <taxon>Pterygota</taxon>
        <taxon>Neoptera</taxon>
        <taxon>Paraneoptera</taxon>
        <taxon>Thysanoptera</taxon>
        <taxon>Terebrantia</taxon>
        <taxon>Thripoidea</taxon>
        <taxon>Thripidae</taxon>
        <taxon>Megalurothrips</taxon>
    </lineage>
</organism>
<comment type="caution">
    <text evidence="10">The sequence shown here is derived from an EMBL/GenBank/DDBJ whole genome shotgun (WGS) entry which is preliminary data.</text>
</comment>
<dbReference type="Proteomes" id="UP001075354">
    <property type="component" value="Chromosome 7"/>
</dbReference>
<protein>
    <recommendedName>
        <fullName evidence="12">Mitochondrial uncoupling protein 2-like</fullName>
    </recommendedName>
</protein>
<evidence type="ECO:0000256" key="2">
    <source>
        <dbReference type="ARBA" id="ARBA00006375"/>
    </source>
</evidence>
<keyword evidence="4 8" id="KW-0812">Transmembrane</keyword>
<dbReference type="InterPro" id="IPR023395">
    <property type="entry name" value="MCP_dom_sf"/>
</dbReference>
<dbReference type="PROSITE" id="PS50920">
    <property type="entry name" value="SOLCAR"/>
    <property type="match status" value="3"/>
</dbReference>
<reference evidence="10" key="1">
    <citation type="submission" date="2022-12" db="EMBL/GenBank/DDBJ databases">
        <title>Chromosome-level genome assembly of the bean flower thrips Megalurothrips usitatus.</title>
        <authorList>
            <person name="Ma L."/>
            <person name="Liu Q."/>
            <person name="Li H."/>
            <person name="Cai W."/>
        </authorList>
    </citation>
    <scope>NUCLEOTIDE SEQUENCE</scope>
    <source>
        <strain evidence="10">Cailab_2022a</strain>
    </source>
</reference>
<evidence type="ECO:0000256" key="4">
    <source>
        <dbReference type="ARBA" id="ARBA00022692"/>
    </source>
</evidence>
<dbReference type="AlphaFoldDB" id="A0AAV7XIP9"/>
<proteinExistence type="inferred from homology"/>
<dbReference type="InterPro" id="IPR050391">
    <property type="entry name" value="Mito_Metabolite_Transporter"/>
</dbReference>
<keyword evidence="7 8" id="KW-0472">Membrane</keyword>
<keyword evidence="3 9" id="KW-0813">Transport</keyword>
<dbReference type="PANTHER" id="PTHR45618">
    <property type="entry name" value="MITOCHONDRIAL DICARBOXYLATE CARRIER-RELATED"/>
    <property type="match status" value="1"/>
</dbReference>
<evidence type="ECO:0008006" key="12">
    <source>
        <dbReference type="Google" id="ProtNLM"/>
    </source>
</evidence>
<dbReference type="SUPFAM" id="SSF103506">
    <property type="entry name" value="Mitochondrial carrier"/>
    <property type="match status" value="1"/>
</dbReference>
<name>A0AAV7XIP9_9NEOP</name>
<evidence type="ECO:0000313" key="10">
    <source>
        <dbReference type="EMBL" id="KAJ1525656.1"/>
    </source>
</evidence>
<keyword evidence="5" id="KW-0677">Repeat</keyword>
<dbReference type="EMBL" id="JAPTSV010000007">
    <property type="protein sequence ID" value="KAJ1525656.1"/>
    <property type="molecule type" value="Genomic_DNA"/>
</dbReference>
<gene>
    <name evidence="10" type="ORF">ONE63_008874</name>
</gene>
<evidence type="ECO:0000256" key="5">
    <source>
        <dbReference type="ARBA" id="ARBA00022737"/>
    </source>
</evidence>
<evidence type="ECO:0000256" key="8">
    <source>
        <dbReference type="PROSITE-ProRule" id="PRU00282"/>
    </source>
</evidence>
<dbReference type="InterPro" id="IPR018108">
    <property type="entry name" value="MCP_transmembrane"/>
</dbReference>
<evidence type="ECO:0000313" key="11">
    <source>
        <dbReference type="Proteomes" id="UP001075354"/>
    </source>
</evidence>
<evidence type="ECO:0000256" key="1">
    <source>
        <dbReference type="ARBA" id="ARBA00004141"/>
    </source>
</evidence>